<proteinExistence type="predicted"/>
<evidence type="ECO:0000256" key="1">
    <source>
        <dbReference type="ARBA" id="ARBA00004123"/>
    </source>
</evidence>
<dbReference type="PROSITE" id="PS51054">
    <property type="entry name" value="ORANGE"/>
    <property type="match status" value="1"/>
</dbReference>
<evidence type="ECO:0000256" key="6">
    <source>
        <dbReference type="ARBA" id="ARBA00023242"/>
    </source>
</evidence>
<evidence type="ECO:0000259" key="9">
    <source>
        <dbReference type="PROSITE" id="PS51054"/>
    </source>
</evidence>
<feature type="region of interest" description="Disordered" evidence="7">
    <location>
        <begin position="1"/>
        <end position="40"/>
    </location>
</feature>
<keyword evidence="5" id="KW-0804">Transcription</keyword>
<gene>
    <name evidence="10" type="ORF">NDU88_008779</name>
</gene>
<dbReference type="GO" id="GO:0003677">
    <property type="term" value="F:DNA binding"/>
    <property type="evidence" value="ECO:0007669"/>
    <property type="project" value="InterPro"/>
</dbReference>
<dbReference type="SUPFAM" id="SSF47459">
    <property type="entry name" value="HLH, helix-loop-helix DNA-binding domain"/>
    <property type="match status" value="1"/>
</dbReference>
<keyword evidence="4" id="KW-0805">Transcription regulation</keyword>
<dbReference type="InterPro" id="IPR036638">
    <property type="entry name" value="HLH_DNA-bd_sf"/>
</dbReference>
<protein>
    <recommendedName>
        <fullName evidence="12">Transcription factor HES-5</fullName>
    </recommendedName>
</protein>
<dbReference type="PROSITE" id="PS50888">
    <property type="entry name" value="BHLH"/>
    <property type="match status" value="1"/>
</dbReference>
<dbReference type="PANTHER" id="PTHR10985">
    <property type="entry name" value="BASIC HELIX-LOOP-HELIX TRANSCRIPTION FACTOR, HES-RELATED"/>
    <property type="match status" value="1"/>
</dbReference>
<feature type="domain" description="BHLH" evidence="8">
    <location>
        <begin position="94"/>
        <end position="150"/>
    </location>
</feature>
<evidence type="ECO:0000256" key="3">
    <source>
        <dbReference type="ARBA" id="ARBA00022491"/>
    </source>
</evidence>
<dbReference type="Pfam" id="PF00010">
    <property type="entry name" value="HLH"/>
    <property type="match status" value="1"/>
</dbReference>
<evidence type="ECO:0000256" key="4">
    <source>
        <dbReference type="ARBA" id="ARBA00023015"/>
    </source>
</evidence>
<name>A0AAV7QPR2_PLEWA</name>
<dbReference type="InterPro" id="IPR003650">
    <property type="entry name" value="Orange_dom"/>
</dbReference>
<dbReference type="GO" id="GO:0005634">
    <property type="term" value="C:nucleus"/>
    <property type="evidence" value="ECO:0007669"/>
    <property type="project" value="UniProtKB-SubCell"/>
</dbReference>
<evidence type="ECO:0000313" key="10">
    <source>
        <dbReference type="EMBL" id="KAJ1142454.1"/>
    </source>
</evidence>
<sequence>MGGTIRDLAPDSTEASPDMEDTLENKTPVADGSMAHNQNGKGLELCGAVHAGVEYRCKARAISAPNLSLGHPPGKMAPSSTLRAYEEEREGRDIRKLRKPVVEKQRRDRINSSIEQLRMLLQRKFEEQEFPPKAEKADILEMAVRYLAQRQRRPTPAVASSEGYSRCLQDSLHFLSLHGAPTETRMKLLRALHRPAAAAEAVCPSRPPSCPSSTKEPAQDSPRAPWRPW</sequence>
<keyword evidence="3" id="KW-0678">Repressor</keyword>
<reference evidence="10" key="1">
    <citation type="journal article" date="2022" name="bioRxiv">
        <title>Sequencing and chromosome-scale assembly of the giantPleurodeles waltlgenome.</title>
        <authorList>
            <person name="Brown T."/>
            <person name="Elewa A."/>
            <person name="Iarovenko S."/>
            <person name="Subramanian E."/>
            <person name="Araus A.J."/>
            <person name="Petzold A."/>
            <person name="Susuki M."/>
            <person name="Suzuki K.-i.T."/>
            <person name="Hayashi T."/>
            <person name="Toyoda A."/>
            <person name="Oliveira C."/>
            <person name="Osipova E."/>
            <person name="Leigh N.D."/>
            <person name="Simon A."/>
            <person name="Yun M.H."/>
        </authorList>
    </citation>
    <scope>NUCLEOTIDE SEQUENCE</scope>
    <source>
        <strain evidence="10">20211129_DDA</strain>
        <tissue evidence="10">Liver</tissue>
    </source>
</reference>
<evidence type="ECO:0000259" key="8">
    <source>
        <dbReference type="PROSITE" id="PS50888"/>
    </source>
</evidence>
<dbReference type="Proteomes" id="UP001066276">
    <property type="component" value="Chromosome 6"/>
</dbReference>
<feature type="region of interest" description="Disordered" evidence="7">
    <location>
        <begin position="197"/>
        <end position="229"/>
    </location>
</feature>
<dbReference type="SMART" id="SM00353">
    <property type="entry name" value="HLH"/>
    <property type="match status" value="1"/>
</dbReference>
<dbReference type="InterPro" id="IPR050370">
    <property type="entry name" value="HES_HEY"/>
</dbReference>
<comment type="caution">
    <text evidence="10">The sequence shown here is derived from an EMBL/GenBank/DDBJ whole genome shotgun (WGS) entry which is preliminary data.</text>
</comment>
<dbReference type="InterPro" id="IPR011598">
    <property type="entry name" value="bHLH_dom"/>
</dbReference>
<evidence type="ECO:0000256" key="7">
    <source>
        <dbReference type="SAM" id="MobiDB-lite"/>
    </source>
</evidence>
<evidence type="ECO:0000313" key="11">
    <source>
        <dbReference type="Proteomes" id="UP001066276"/>
    </source>
</evidence>
<dbReference type="GO" id="GO:0000122">
    <property type="term" value="P:negative regulation of transcription by RNA polymerase II"/>
    <property type="evidence" value="ECO:0007669"/>
    <property type="project" value="UniProtKB-ARBA"/>
</dbReference>
<evidence type="ECO:0000256" key="2">
    <source>
        <dbReference type="ARBA" id="ARBA00022473"/>
    </source>
</evidence>
<dbReference type="Gene3D" id="4.10.280.10">
    <property type="entry name" value="Helix-loop-helix DNA-binding domain"/>
    <property type="match status" value="1"/>
</dbReference>
<accession>A0AAV7QPR2</accession>
<comment type="subcellular location">
    <subcellularLocation>
        <location evidence="1">Nucleus</location>
    </subcellularLocation>
</comment>
<evidence type="ECO:0000256" key="5">
    <source>
        <dbReference type="ARBA" id="ARBA00023163"/>
    </source>
</evidence>
<keyword evidence="2" id="KW-0217">Developmental protein</keyword>
<dbReference type="CDD" id="cd11461">
    <property type="entry name" value="bHLH-O_HES5"/>
    <property type="match status" value="1"/>
</dbReference>
<evidence type="ECO:0008006" key="12">
    <source>
        <dbReference type="Google" id="ProtNLM"/>
    </source>
</evidence>
<feature type="domain" description="Orange" evidence="9">
    <location>
        <begin position="161"/>
        <end position="192"/>
    </location>
</feature>
<organism evidence="10 11">
    <name type="scientific">Pleurodeles waltl</name>
    <name type="common">Iberian ribbed newt</name>
    <dbReference type="NCBI Taxonomy" id="8319"/>
    <lineage>
        <taxon>Eukaryota</taxon>
        <taxon>Metazoa</taxon>
        <taxon>Chordata</taxon>
        <taxon>Craniata</taxon>
        <taxon>Vertebrata</taxon>
        <taxon>Euteleostomi</taxon>
        <taxon>Amphibia</taxon>
        <taxon>Batrachia</taxon>
        <taxon>Caudata</taxon>
        <taxon>Salamandroidea</taxon>
        <taxon>Salamandridae</taxon>
        <taxon>Pleurodelinae</taxon>
        <taxon>Pleurodeles</taxon>
    </lineage>
</organism>
<dbReference type="GO" id="GO:0046983">
    <property type="term" value="F:protein dimerization activity"/>
    <property type="evidence" value="ECO:0007669"/>
    <property type="project" value="InterPro"/>
</dbReference>
<dbReference type="AlphaFoldDB" id="A0AAV7QPR2"/>
<dbReference type="EMBL" id="JANPWB010000010">
    <property type="protein sequence ID" value="KAJ1142454.1"/>
    <property type="molecule type" value="Genomic_DNA"/>
</dbReference>
<keyword evidence="11" id="KW-1185">Reference proteome</keyword>
<keyword evidence="6" id="KW-0539">Nucleus</keyword>